<sequence>MGMVLVTLAVQMLLDGISEYLIQTLQT</sequence>
<accession>A0A382CJB4</accession>
<gene>
    <name evidence="1" type="ORF">METZ01_LOCUS179019</name>
</gene>
<proteinExistence type="predicted"/>
<dbReference type="AlphaFoldDB" id="A0A382CJB4"/>
<evidence type="ECO:0000313" key="1">
    <source>
        <dbReference type="EMBL" id="SVB26165.1"/>
    </source>
</evidence>
<protein>
    <submittedName>
        <fullName evidence="1">Uncharacterized protein</fullName>
    </submittedName>
</protein>
<name>A0A382CJB4_9ZZZZ</name>
<dbReference type="EMBL" id="UINC01034783">
    <property type="protein sequence ID" value="SVB26165.1"/>
    <property type="molecule type" value="Genomic_DNA"/>
</dbReference>
<organism evidence="1">
    <name type="scientific">marine metagenome</name>
    <dbReference type="NCBI Taxonomy" id="408172"/>
    <lineage>
        <taxon>unclassified sequences</taxon>
        <taxon>metagenomes</taxon>
        <taxon>ecological metagenomes</taxon>
    </lineage>
</organism>
<reference evidence="1" key="1">
    <citation type="submission" date="2018-05" db="EMBL/GenBank/DDBJ databases">
        <authorList>
            <person name="Lanie J.A."/>
            <person name="Ng W.-L."/>
            <person name="Kazmierczak K.M."/>
            <person name="Andrzejewski T.M."/>
            <person name="Davidsen T.M."/>
            <person name="Wayne K.J."/>
            <person name="Tettelin H."/>
            <person name="Glass J.I."/>
            <person name="Rusch D."/>
            <person name="Podicherti R."/>
            <person name="Tsui H.-C.T."/>
            <person name="Winkler M.E."/>
        </authorList>
    </citation>
    <scope>NUCLEOTIDE SEQUENCE</scope>
</reference>